<dbReference type="SUPFAM" id="SSF55347">
    <property type="entry name" value="Glyceraldehyde-3-phosphate dehydrogenase-like, C-terminal domain"/>
    <property type="match status" value="1"/>
</dbReference>
<dbReference type="InterPro" id="IPR001342">
    <property type="entry name" value="HDH_cat"/>
</dbReference>
<evidence type="ECO:0000313" key="15">
    <source>
        <dbReference type="Proteomes" id="UP001466331"/>
    </source>
</evidence>
<dbReference type="CDD" id="cd04881">
    <property type="entry name" value="ACT_HSDH-Hom"/>
    <property type="match status" value="1"/>
</dbReference>
<dbReference type="PROSITE" id="PS01042">
    <property type="entry name" value="HOMOSER_DHGENASE"/>
    <property type="match status" value="1"/>
</dbReference>
<dbReference type="PIRSF" id="PIRSF000098">
    <property type="entry name" value="Homoser_dehydrog"/>
    <property type="match status" value="1"/>
</dbReference>
<dbReference type="EC" id="1.1.1.3" evidence="4 11"/>
<dbReference type="Gene3D" id="3.30.70.260">
    <property type="match status" value="1"/>
</dbReference>
<evidence type="ECO:0000256" key="11">
    <source>
        <dbReference type="RuleBase" id="RU000579"/>
    </source>
</evidence>
<dbReference type="EMBL" id="JBCHKQ010000001">
    <property type="protein sequence ID" value="MEM5947478.1"/>
    <property type="molecule type" value="Genomic_DNA"/>
</dbReference>
<dbReference type="Pfam" id="PF01842">
    <property type="entry name" value="ACT"/>
    <property type="match status" value="1"/>
</dbReference>
<keyword evidence="7 11" id="KW-0791">Threonine biosynthesis</keyword>
<dbReference type="Gene3D" id="3.30.360.10">
    <property type="entry name" value="Dihydrodipicolinate Reductase, domain 2"/>
    <property type="match status" value="1"/>
</dbReference>
<proteinExistence type="inferred from homology"/>
<dbReference type="InterPro" id="IPR045865">
    <property type="entry name" value="ACT-like_dom_sf"/>
</dbReference>
<evidence type="ECO:0000256" key="6">
    <source>
        <dbReference type="ARBA" id="ARBA00022605"/>
    </source>
</evidence>
<dbReference type="InterPro" id="IPR036291">
    <property type="entry name" value="NAD(P)-bd_dom_sf"/>
</dbReference>
<evidence type="ECO:0000259" key="13">
    <source>
        <dbReference type="PROSITE" id="PS51671"/>
    </source>
</evidence>
<dbReference type="RefSeq" id="WP_420068926.1">
    <property type="nucleotide sequence ID" value="NZ_JBCHKQ010000001.1"/>
</dbReference>
<dbReference type="NCBIfam" id="NF004976">
    <property type="entry name" value="PRK06349.1"/>
    <property type="match status" value="1"/>
</dbReference>
<dbReference type="PANTHER" id="PTHR43331:SF1">
    <property type="entry name" value="HOMOSERINE DEHYDROGENASE"/>
    <property type="match status" value="1"/>
</dbReference>
<dbReference type="SUPFAM" id="SSF55021">
    <property type="entry name" value="ACT-like"/>
    <property type="match status" value="1"/>
</dbReference>
<evidence type="ECO:0000256" key="8">
    <source>
        <dbReference type="ARBA" id="ARBA00022857"/>
    </source>
</evidence>
<dbReference type="Proteomes" id="UP001466331">
    <property type="component" value="Unassembled WGS sequence"/>
</dbReference>
<protein>
    <recommendedName>
        <fullName evidence="5 11">Homoserine dehydrogenase</fullName>
        <ecNumber evidence="4 11">1.1.1.3</ecNumber>
    </recommendedName>
</protein>
<evidence type="ECO:0000256" key="7">
    <source>
        <dbReference type="ARBA" id="ARBA00022697"/>
    </source>
</evidence>
<feature type="domain" description="ACT" evidence="13">
    <location>
        <begin position="352"/>
        <end position="434"/>
    </location>
</feature>
<gene>
    <name evidence="14" type="ORF">WKV44_02865</name>
</gene>
<organism evidence="14 15">
    <name type="scientific">Rarispira pelagica</name>
    <dbReference type="NCBI Taxonomy" id="3141764"/>
    <lineage>
        <taxon>Bacteria</taxon>
        <taxon>Pseudomonadati</taxon>
        <taxon>Spirochaetota</taxon>
        <taxon>Spirochaetia</taxon>
        <taxon>Winmispirales</taxon>
        <taxon>Winmispiraceae</taxon>
        <taxon>Rarispira</taxon>
    </lineage>
</organism>
<dbReference type="InterPro" id="IPR019811">
    <property type="entry name" value="HDH_CS"/>
</dbReference>
<reference evidence="14 15" key="1">
    <citation type="submission" date="2024-03" db="EMBL/GenBank/DDBJ databases">
        <title>Ignisphaera cupida sp. nov., a hyperthermophilic hydrolytic archaeon from a hot spring of Kamchatka, and proposal of Ignisphaeraceae fam. nov.</title>
        <authorList>
            <person name="Podosokorskaya O.A."/>
            <person name="Elcheninov A.G."/>
            <person name="Maltseva A.I."/>
            <person name="Zayulina K.S."/>
            <person name="Novikov A."/>
            <person name="Merkel A.Y."/>
        </authorList>
    </citation>
    <scope>NUCLEOTIDE SEQUENCE [LARGE SCALE GENOMIC DNA]</scope>
    <source>
        <strain evidence="14 15">38H-sp</strain>
    </source>
</reference>
<keyword evidence="15" id="KW-1185">Reference proteome</keyword>
<evidence type="ECO:0000256" key="4">
    <source>
        <dbReference type="ARBA" id="ARBA00013213"/>
    </source>
</evidence>
<evidence type="ECO:0000256" key="12">
    <source>
        <dbReference type="RuleBase" id="RU004171"/>
    </source>
</evidence>
<dbReference type="Pfam" id="PF00742">
    <property type="entry name" value="Homoserine_dh"/>
    <property type="match status" value="1"/>
</dbReference>
<evidence type="ECO:0000256" key="9">
    <source>
        <dbReference type="ARBA" id="ARBA00023002"/>
    </source>
</evidence>
<dbReference type="InterPro" id="IPR005106">
    <property type="entry name" value="Asp/hSer_DH_NAD-bd"/>
</dbReference>
<keyword evidence="6 11" id="KW-0028">Amino-acid biosynthesis</keyword>
<dbReference type="PROSITE" id="PS51671">
    <property type="entry name" value="ACT"/>
    <property type="match status" value="1"/>
</dbReference>
<evidence type="ECO:0000313" key="14">
    <source>
        <dbReference type="EMBL" id="MEM5947478.1"/>
    </source>
</evidence>
<comment type="catalytic activity">
    <reaction evidence="11">
        <text>L-homoserine + NADP(+) = L-aspartate 4-semialdehyde + NADPH + H(+)</text>
        <dbReference type="Rhea" id="RHEA:15761"/>
        <dbReference type="ChEBI" id="CHEBI:15378"/>
        <dbReference type="ChEBI" id="CHEBI:57476"/>
        <dbReference type="ChEBI" id="CHEBI:57783"/>
        <dbReference type="ChEBI" id="CHEBI:58349"/>
        <dbReference type="ChEBI" id="CHEBI:537519"/>
        <dbReference type="EC" id="1.1.1.3"/>
    </reaction>
</comment>
<accession>A0ABU9U9Z2</accession>
<evidence type="ECO:0000256" key="10">
    <source>
        <dbReference type="ARBA" id="ARBA00023167"/>
    </source>
</evidence>
<keyword evidence="8 11" id="KW-0521">NADP</keyword>
<evidence type="ECO:0000256" key="5">
    <source>
        <dbReference type="ARBA" id="ARBA00013376"/>
    </source>
</evidence>
<dbReference type="InterPro" id="IPR016204">
    <property type="entry name" value="HDH"/>
</dbReference>
<evidence type="ECO:0000256" key="3">
    <source>
        <dbReference type="ARBA" id="ARBA00006753"/>
    </source>
</evidence>
<keyword evidence="10 11" id="KW-0486">Methionine biosynthesis</keyword>
<comment type="similarity">
    <text evidence="3 12">Belongs to the homoserine dehydrogenase family.</text>
</comment>
<evidence type="ECO:0000256" key="2">
    <source>
        <dbReference type="ARBA" id="ARBA00005062"/>
    </source>
</evidence>
<dbReference type="PANTHER" id="PTHR43331">
    <property type="entry name" value="HOMOSERINE DEHYDROGENASE"/>
    <property type="match status" value="1"/>
</dbReference>
<keyword evidence="9 11" id="KW-0560">Oxidoreductase</keyword>
<dbReference type="GO" id="GO:0004412">
    <property type="term" value="F:homoserine dehydrogenase activity"/>
    <property type="evidence" value="ECO:0007669"/>
    <property type="project" value="UniProtKB-EC"/>
</dbReference>
<evidence type="ECO:0000256" key="1">
    <source>
        <dbReference type="ARBA" id="ARBA00005056"/>
    </source>
</evidence>
<comment type="caution">
    <text evidence="14">The sequence shown here is derived from an EMBL/GenBank/DDBJ whole genome shotgun (WGS) entry which is preliminary data.</text>
</comment>
<name>A0ABU9U9Z2_9SPIR</name>
<dbReference type="Gene3D" id="3.40.50.720">
    <property type="entry name" value="NAD(P)-binding Rossmann-like Domain"/>
    <property type="match status" value="1"/>
</dbReference>
<comment type="pathway">
    <text evidence="1 11">Amino-acid biosynthesis; L-threonine biosynthesis; L-threonine from L-aspartate: step 3/5.</text>
</comment>
<dbReference type="Pfam" id="PF03447">
    <property type="entry name" value="NAD_binding_3"/>
    <property type="match status" value="1"/>
</dbReference>
<dbReference type="InterPro" id="IPR002912">
    <property type="entry name" value="ACT_dom"/>
</dbReference>
<comment type="pathway">
    <text evidence="2 11">Amino-acid biosynthesis; L-methionine biosynthesis via de novo pathway; L-homoserine from L-aspartate: step 3/3.</text>
</comment>
<dbReference type="SUPFAM" id="SSF51735">
    <property type="entry name" value="NAD(P)-binding Rossmann-fold domains"/>
    <property type="match status" value="1"/>
</dbReference>
<sequence>MNKYKVALIGCGTVGGGVARLLTRDADILRERSGVDLELAYVADKNLEHARSLGLDERLFTDDYTVALSDPNVGLVIELVGGTTIAKKIIEDALRAGKHVVTANKALLAHHGRELLSLARKNGVSIAFEASCGGGIPIIRAIYDGLIANRIDAIYGIVNGTCNYILTKMIKEGTSYKDALAEAQQKGYAEADPFLDVSGTDSAHKLAIMTSMAFGVSVDFDSIPVKGIDELELLDVKYGEELGYVIKLLAVTHRQDNGLCMRVRPAFISVEHPLAWVSDSFNAVSVYGHSTGHTMYYGRGAGDMPTASAVVADIIAIANNTYPVLFNTLPLWQDKTQKATMVPLRENSARYYLRIMVEDRPGVMAKITSILGEHNISISSVLQKEVPEGSKTNHVPIIITTHTVKESDIEDSVKRMEGLDFVSGRPVWISIVDEYPENL</sequence>